<dbReference type="InParanoid" id="A0A369JD05"/>
<name>A0A369JD05_HYPMA</name>
<evidence type="ECO:0000313" key="2">
    <source>
        <dbReference type="Proteomes" id="UP000076154"/>
    </source>
</evidence>
<dbReference type="EMBL" id="LUEZ02000113">
    <property type="protein sequence ID" value="RDB17314.1"/>
    <property type="molecule type" value="Genomic_DNA"/>
</dbReference>
<dbReference type="Gene3D" id="3.80.10.10">
    <property type="entry name" value="Ribonuclease Inhibitor"/>
    <property type="match status" value="1"/>
</dbReference>
<evidence type="ECO:0008006" key="3">
    <source>
        <dbReference type="Google" id="ProtNLM"/>
    </source>
</evidence>
<accession>A0A369JD05</accession>
<sequence length="302" mass="34007">MLPKDTGEVIGCGLGLCTCLRSLRCLGNHPTFTHRRWLPKFAPNLASTLTSLVISLHQPGFDLCHSLVGLSHTLESLEIREWHRDWREQPLPFHLPSAFPKLTELTLDGAYVPVEHVEKLFARIGGKKDEAVALRSLTIWDIPNLTEHIPALLSMNSLGTHLTALNFRSWRGNQLDSALVGRIVDLCPNLVDFAMIAPVVGNMLANLSHSSLMHLALLTWPDDRDQDQSFTPRDVAQFILSQQCCVISTITIFLYPSAPVEFLTPYSNIDEQVLLRSVCHELGARIRYQEHEYISIMFCNSF</sequence>
<proteinExistence type="predicted"/>
<gene>
    <name evidence="1" type="ORF">Hypma_001664</name>
</gene>
<keyword evidence="2" id="KW-1185">Reference proteome</keyword>
<dbReference type="SUPFAM" id="SSF52047">
    <property type="entry name" value="RNI-like"/>
    <property type="match status" value="1"/>
</dbReference>
<evidence type="ECO:0000313" key="1">
    <source>
        <dbReference type="EMBL" id="RDB17314.1"/>
    </source>
</evidence>
<reference evidence="1" key="1">
    <citation type="submission" date="2018-04" db="EMBL/GenBank/DDBJ databases">
        <title>Whole genome sequencing of Hypsizygus marmoreus.</title>
        <authorList>
            <person name="Choi I.-G."/>
            <person name="Min B."/>
            <person name="Kim J.-G."/>
            <person name="Kim S."/>
            <person name="Oh Y.-L."/>
            <person name="Kong W.-S."/>
            <person name="Park H."/>
            <person name="Jeong J."/>
            <person name="Song E.-S."/>
        </authorList>
    </citation>
    <scope>NUCLEOTIDE SEQUENCE [LARGE SCALE GENOMIC DNA]</scope>
    <source>
        <strain evidence="1">51987-8</strain>
    </source>
</reference>
<protein>
    <recommendedName>
        <fullName evidence="3">F-box domain-containing protein</fullName>
    </recommendedName>
</protein>
<dbReference type="AlphaFoldDB" id="A0A369JD05"/>
<organism evidence="1 2">
    <name type="scientific">Hypsizygus marmoreus</name>
    <name type="common">White beech mushroom</name>
    <name type="synonym">Agaricus marmoreus</name>
    <dbReference type="NCBI Taxonomy" id="39966"/>
    <lineage>
        <taxon>Eukaryota</taxon>
        <taxon>Fungi</taxon>
        <taxon>Dikarya</taxon>
        <taxon>Basidiomycota</taxon>
        <taxon>Agaricomycotina</taxon>
        <taxon>Agaricomycetes</taxon>
        <taxon>Agaricomycetidae</taxon>
        <taxon>Agaricales</taxon>
        <taxon>Tricholomatineae</taxon>
        <taxon>Lyophyllaceae</taxon>
        <taxon>Hypsizygus</taxon>
    </lineage>
</organism>
<dbReference type="Proteomes" id="UP000076154">
    <property type="component" value="Unassembled WGS sequence"/>
</dbReference>
<dbReference type="InterPro" id="IPR032675">
    <property type="entry name" value="LRR_dom_sf"/>
</dbReference>
<comment type="caution">
    <text evidence="1">The sequence shown here is derived from an EMBL/GenBank/DDBJ whole genome shotgun (WGS) entry which is preliminary data.</text>
</comment>